<feature type="transmembrane region" description="Helical" evidence="1">
    <location>
        <begin position="159"/>
        <end position="179"/>
    </location>
</feature>
<feature type="transmembrane region" description="Helical" evidence="1">
    <location>
        <begin position="426"/>
        <end position="444"/>
    </location>
</feature>
<feature type="transmembrane region" description="Helical" evidence="1">
    <location>
        <begin position="387"/>
        <end position="405"/>
    </location>
</feature>
<keyword evidence="1" id="KW-0472">Membrane</keyword>
<keyword evidence="1" id="KW-0812">Transmembrane</keyword>
<dbReference type="RefSeq" id="WP_169421665.1">
    <property type="nucleotide sequence ID" value="NZ_JABBFX010000003.1"/>
</dbReference>
<reference evidence="2 3" key="1">
    <citation type="submission" date="2020-04" db="EMBL/GenBank/DDBJ databases">
        <title>Ramlibacter sp. G-1-2-2 isolated from soil.</title>
        <authorList>
            <person name="Dahal R.H."/>
        </authorList>
    </citation>
    <scope>NUCLEOTIDE SEQUENCE [LARGE SCALE GENOMIC DNA]</scope>
    <source>
        <strain evidence="2 3">G-1-2-2</strain>
    </source>
</reference>
<dbReference type="EMBL" id="JABBFX010000003">
    <property type="protein sequence ID" value="NML47385.1"/>
    <property type="molecule type" value="Genomic_DNA"/>
</dbReference>
<evidence type="ECO:0000313" key="2">
    <source>
        <dbReference type="EMBL" id="NML47385.1"/>
    </source>
</evidence>
<dbReference type="Gene3D" id="1.10.287.470">
    <property type="entry name" value="Helix hairpin bin"/>
    <property type="match status" value="1"/>
</dbReference>
<accession>A0A848H9D9</accession>
<sequence length="714" mass="79192">MSAPLLSNAWYRVAALRPRLRSHARLHRHIYRGAVWYLLQDPASGRVHRFTPAARVLIAAMDGQRTVDELWTIANERLGEEAPTQDEMIRLLGQLHAADLLQSDVTPDAAELFTRGEREQRARMRRSFANPMALRIPLWDPDAFLDRWQRPIRFIWSRWGGLIWLAVVLPALFLVPPHWSALTNNFSDRILALNNLLVLYLVFPVIKALHEMGHATATKAGGGEVHDVGLILLVLLPVPYVEASASTAFRSKYERATVGAAGMAAELFLAALAFYLWLLVEPGIVRAILFNVMVIASVSTLLFNGNPLLRYDAYYILLDLIEIPNLSARSLRYWGYLVERYAFGVRDAQQPEASRSEKAWFVFYGAASSMYRVLVTVAIALFIASRFFIVGVLLAGWAMFTMAVVPLVRGVRHLTGPRLRQRRGRALAVALGSIGVLAVLLFAVPMPQHSQVEGVVWLPEQAMVRPGADGFVGELLATPGQRVARGDLLIRVRDPALVAQVRLHQAKVAEQEAQYAAAFAADQAKAELVRQGLEAERSALAVVSQKAAELLVKAPSDGVFVVPEGPDLVGRYYRKGALLGYVIGDVEPLARVVVPQEAADLVRQATVDVGVRLVNHPDWVAKGQVVRQVPAGEEYLPSRALALEGGGAIATDPRDSKGPKTLQRMFQFDVVLSGIPRPAVYGERVYVRFDHDMEPLAYQWYRGIRLLFLSRFGV</sequence>
<feature type="transmembrane region" description="Helical" evidence="1">
    <location>
        <begin position="256"/>
        <end position="278"/>
    </location>
</feature>
<dbReference type="PANTHER" id="PTHR13325">
    <property type="entry name" value="PROTEASE M50 MEMBRANE-BOUND TRANSCRIPTION FACTOR SITE 2 PROTEASE"/>
    <property type="match status" value="1"/>
</dbReference>
<dbReference type="Gene3D" id="2.40.50.100">
    <property type="match status" value="1"/>
</dbReference>
<evidence type="ECO:0000256" key="1">
    <source>
        <dbReference type="SAM" id="Phobius"/>
    </source>
</evidence>
<dbReference type="InterPro" id="IPR001193">
    <property type="entry name" value="MBTPS2"/>
</dbReference>
<protein>
    <recommendedName>
        <fullName evidence="4">Peptidase M50</fullName>
    </recommendedName>
</protein>
<dbReference type="GO" id="GO:0004222">
    <property type="term" value="F:metalloendopeptidase activity"/>
    <property type="evidence" value="ECO:0007669"/>
    <property type="project" value="InterPro"/>
</dbReference>
<dbReference type="GO" id="GO:0031293">
    <property type="term" value="P:membrane protein intracellular domain proteolysis"/>
    <property type="evidence" value="ECO:0007669"/>
    <property type="project" value="TreeGrafter"/>
</dbReference>
<proteinExistence type="predicted"/>
<dbReference type="SUPFAM" id="SSF111369">
    <property type="entry name" value="HlyD-like secretion proteins"/>
    <property type="match status" value="1"/>
</dbReference>
<dbReference type="Gene3D" id="1.10.10.1150">
    <property type="entry name" value="Coenzyme PQQ synthesis protein D (PqqD)"/>
    <property type="match status" value="1"/>
</dbReference>
<dbReference type="GO" id="GO:0016020">
    <property type="term" value="C:membrane"/>
    <property type="evidence" value="ECO:0007669"/>
    <property type="project" value="InterPro"/>
</dbReference>
<feature type="transmembrane region" description="Helical" evidence="1">
    <location>
        <begin position="284"/>
        <end position="303"/>
    </location>
</feature>
<comment type="caution">
    <text evidence="2">The sequence shown here is derived from an EMBL/GenBank/DDBJ whole genome shotgun (WGS) entry which is preliminary data.</text>
</comment>
<gene>
    <name evidence="2" type="ORF">HHL11_26790</name>
</gene>
<dbReference type="InterPro" id="IPR041881">
    <property type="entry name" value="PqqD_sf"/>
</dbReference>
<dbReference type="PANTHER" id="PTHR13325:SF3">
    <property type="entry name" value="MEMBRANE-BOUND TRANSCRIPTION FACTOR SITE-2 PROTEASE"/>
    <property type="match status" value="1"/>
</dbReference>
<organism evidence="2 3">
    <name type="scientific">Ramlibacter agri</name>
    <dbReference type="NCBI Taxonomy" id="2728837"/>
    <lineage>
        <taxon>Bacteria</taxon>
        <taxon>Pseudomonadati</taxon>
        <taxon>Pseudomonadota</taxon>
        <taxon>Betaproteobacteria</taxon>
        <taxon>Burkholderiales</taxon>
        <taxon>Comamonadaceae</taxon>
        <taxon>Ramlibacter</taxon>
    </lineage>
</organism>
<keyword evidence="3" id="KW-1185">Reference proteome</keyword>
<evidence type="ECO:0008006" key="4">
    <source>
        <dbReference type="Google" id="ProtNLM"/>
    </source>
</evidence>
<dbReference type="Proteomes" id="UP000541185">
    <property type="component" value="Unassembled WGS sequence"/>
</dbReference>
<name>A0A848H9D9_9BURK</name>
<evidence type="ECO:0000313" key="3">
    <source>
        <dbReference type="Proteomes" id="UP000541185"/>
    </source>
</evidence>
<dbReference type="AlphaFoldDB" id="A0A848H9D9"/>
<feature type="transmembrane region" description="Helical" evidence="1">
    <location>
        <begin position="191"/>
        <end position="209"/>
    </location>
</feature>
<feature type="transmembrane region" description="Helical" evidence="1">
    <location>
        <begin position="359"/>
        <end position="381"/>
    </location>
</feature>
<dbReference type="GO" id="GO:0005737">
    <property type="term" value="C:cytoplasm"/>
    <property type="evidence" value="ECO:0007669"/>
    <property type="project" value="TreeGrafter"/>
</dbReference>
<keyword evidence="1" id="KW-1133">Transmembrane helix</keyword>